<dbReference type="InterPro" id="IPR001509">
    <property type="entry name" value="Epimerase_deHydtase"/>
</dbReference>
<dbReference type="PANTHER" id="PTHR43000">
    <property type="entry name" value="DTDP-D-GLUCOSE 4,6-DEHYDRATASE-RELATED"/>
    <property type="match status" value="1"/>
</dbReference>
<gene>
    <name evidence="4" type="ORF">ACFFP0_30600</name>
</gene>
<dbReference type="Proteomes" id="UP001589692">
    <property type="component" value="Unassembled WGS sequence"/>
</dbReference>
<dbReference type="EMBL" id="JBHMAA010000053">
    <property type="protein sequence ID" value="MFB9953209.1"/>
    <property type="molecule type" value="Genomic_DNA"/>
</dbReference>
<dbReference type="Pfam" id="PF01370">
    <property type="entry name" value="Epimerase"/>
    <property type="match status" value="2"/>
</dbReference>
<protein>
    <submittedName>
        <fullName evidence="4">NAD-dependent epimerase/dehydratase family protein</fullName>
    </submittedName>
</protein>
<reference evidence="4 5" key="1">
    <citation type="submission" date="2024-09" db="EMBL/GenBank/DDBJ databases">
        <authorList>
            <person name="Sun Q."/>
            <person name="Mori K."/>
        </authorList>
    </citation>
    <scope>NUCLEOTIDE SEQUENCE [LARGE SCALE GENOMIC DNA]</scope>
    <source>
        <strain evidence="4 5">TBRC 4938</strain>
    </source>
</reference>
<organism evidence="4 5">
    <name type="scientific">Rhizobium puerariae</name>
    <dbReference type="NCBI Taxonomy" id="1585791"/>
    <lineage>
        <taxon>Bacteria</taxon>
        <taxon>Pseudomonadati</taxon>
        <taxon>Pseudomonadota</taxon>
        <taxon>Alphaproteobacteria</taxon>
        <taxon>Hyphomicrobiales</taxon>
        <taxon>Rhizobiaceae</taxon>
        <taxon>Rhizobium/Agrobacterium group</taxon>
        <taxon>Rhizobium</taxon>
    </lineage>
</organism>
<dbReference type="InterPro" id="IPR036291">
    <property type="entry name" value="NAD(P)-bd_dom_sf"/>
</dbReference>
<evidence type="ECO:0000313" key="5">
    <source>
        <dbReference type="Proteomes" id="UP001589692"/>
    </source>
</evidence>
<feature type="domain" description="NAD-dependent epimerase/dehydratase" evidence="3">
    <location>
        <begin position="6"/>
        <end position="136"/>
    </location>
</feature>
<name>A0ABV6ARG8_9HYPH</name>
<comment type="pathway">
    <text evidence="1">Bacterial outer membrane biogenesis; LPS O-antigen biosynthesis.</text>
</comment>
<evidence type="ECO:0000313" key="4">
    <source>
        <dbReference type="EMBL" id="MFB9953209.1"/>
    </source>
</evidence>
<dbReference type="Gene3D" id="3.40.50.720">
    <property type="entry name" value="NAD(P)-binding Rossmann-like Domain"/>
    <property type="match status" value="1"/>
</dbReference>
<comment type="caution">
    <text evidence="4">The sequence shown here is derived from an EMBL/GenBank/DDBJ whole genome shotgun (WGS) entry which is preliminary data.</text>
</comment>
<dbReference type="SUPFAM" id="SSF51735">
    <property type="entry name" value="NAD(P)-binding Rossmann-fold domains"/>
    <property type="match status" value="1"/>
</dbReference>
<comment type="similarity">
    <text evidence="2">Belongs to the NAD(P)-dependent epimerase/dehydratase family.</text>
</comment>
<keyword evidence="5" id="KW-1185">Reference proteome</keyword>
<evidence type="ECO:0000256" key="1">
    <source>
        <dbReference type="ARBA" id="ARBA00005125"/>
    </source>
</evidence>
<dbReference type="RefSeq" id="WP_377266014.1">
    <property type="nucleotide sequence ID" value="NZ_JBHMAA010000053.1"/>
</dbReference>
<accession>A0ABV6ARG8</accession>
<proteinExistence type="inferred from homology"/>
<evidence type="ECO:0000259" key="3">
    <source>
        <dbReference type="Pfam" id="PF01370"/>
    </source>
</evidence>
<sequence length="349" mass="37348">MGKVCLITGGAGFIGRSISGRLTSCFDRVVAIDNLHPQVHPFGQSPSMHPAVEFIAGDVVQRDMWSSILADVSPSVIIHLAAETGTGQSLTESSRHASVNVCGTTVMMDALTRSGKIPERIVLASSRAVYGEGAWQDTKSGSIVSPGQRSRAMLEKGIWDFPGMRPLLQVAGVTPTNPTSVYGATKLAQEHLLSAWSQAFGVELNILRFQNVYGPGQSLKNPYTGVVSLFFTLARRMQPISVFEDGAISRDFVFVDDVVDLLLEVAANGGGGRQPYDVGSGTSTSLLELAYLVAGCYGAPDPKITGEFRNGDVRHASCDIARAKADYPWQPRWTMGDGVKALASWVDAQ</sequence>
<feature type="domain" description="NAD-dependent epimerase/dehydratase" evidence="3">
    <location>
        <begin position="173"/>
        <end position="278"/>
    </location>
</feature>
<evidence type="ECO:0000256" key="2">
    <source>
        <dbReference type="ARBA" id="ARBA00007637"/>
    </source>
</evidence>